<dbReference type="PATRIC" id="fig|999432.5.peg.1266"/>
<feature type="chain" id="PRO_5002393491" description="AmmeMemoRadiSam system protein B" evidence="1">
    <location>
        <begin position="22"/>
        <end position="294"/>
    </location>
</feature>
<evidence type="ECO:0008006" key="3">
    <source>
        <dbReference type="Google" id="ProtNLM"/>
    </source>
</evidence>
<proteinExistence type="predicted"/>
<keyword evidence="1" id="KW-0732">Signal</keyword>
<comment type="caution">
    <text evidence="2">The sequence shown here is derived from an EMBL/GenBank/DDBJ whole genome shotgun (WGS) entry which is preliminary data.</text>
</comment>
<name>A0A0E2E5Q2_TREDN</name>
<dbReference type="AlphaFoldDB" id="A0A0E2E5Q2"/>
<feature type="signal peptide" evidence="1">
    <location>
        <begin position="1"/>
        <end position="21"/>
    </location>
</feature>
<dbReference type="CDD" id="cd07361">
    <property type="entry name" value="MEMO_like"/>
    <property type="match status" value="1"/>
</dbReference>
<dbReference type="Pfam" id="PF01875">
    <property type="entry name" value="Memo"/>
    <property type="match status" value="1"/>
</dbReference>
<sequence>MKVIKFIITVFFICFCLTACTGKKDETEETEKIFRTWSSDGEKPPKTRFIPKEASLPDGAKPWGGTVSHHLLTDALINDWFTDLAEARTIKTFYILSPSHWGLSLYDFSLTKGSWQTKDGLVNSSKDKAENLSRLFDVPFDDKVFVYEHGVSTLIPYIKKYFPDAKVVAIAYYGEPPVNMNLATKLYETVTKVFSIKDQDSFLLISSDFSHKSDMEKTAEKDAKSRYFLTSLKPSVWTLGICDNRPAMYLLSKLFTEKTQCTIQRNTNAYKLSDATDPEDITSYFFTYFWEKED</sequence>
<organism evidence="2">
    <name type="scientific">Treponema denticola H-22</name>
    <dbReference type="NCBI Taxonomy" id="999432"/>
    <lineage>
        <taxon>Bacteria</taxon>
        <taxon>Pseudomonadati</taxon>
        <taxon>Spirochaetota</taxon>
        <taxon>Spirochaetia</taxon>
        <taxon>Spirochaetales</taxon>
        <taxon>Treponemataceae</taxon>
        <taxon>Treponema</taxon>
    </lineage>
</organism>
<evidence type="ECO:0000256" key="1">
    <source>
        <dbReference type="SAM" id="SignalP"/>
    </source>
</evidence>
<dbReference type="EMBL" id="AGDV01000010">
    <property type="protein sequence ID" value="EMB33836.1"/>
    <property type="molecule type" value="Genomic_DNA"/>
</dbReference>
<dbReference type="RefSeq" id="WP_002684235.1">
    <property type="nucleotide sequence ID" value="NZ_CM001795.1"/>
</dbReference>
<reference evidence="2" key="1">
    <citation type="submission" date="2012-01" db="EMBL/GenBank/DDBJ databases">
        <title>The Genome Sequence of Treponema denticola H-22.</title>
        <authorList>
            <consortium name="The Broad Institute Genome Sequencing Platform"/>
            <person name="Earl A."/>
            <person name="Ward D."/>
            <person name="Feldgarden M."/>
            <person name="Gevers D."/>
            <person name="Blanton J.M."/>
            <person name="Fenno C.J."/>
            <person name="Baranova O.V."/>
            <person name="Mathney J."/>
            <person name="Dewhirst F.E."/>
            <person name="Izard J."/>
            <person name="Young S.K."/>
            <person name="Zeng Q."/>
            <person name="Gargeya S."/>
            <person name="Fitzgerald M."/>
            <person name="Haas B."/>
            <person name="Abouelleil A."/>
            <person name="Alvarado L."/>
            <person name="Arachchi H.M."/>
            <person name="Berlin A."/>
            <person name="Chapman S.B."/>
            <person name="Gearin G."/>
            <person name="Goldberg J."/>
            <person name="Griggs A."/>
            <person name="Gujja S."/>
            <person name="Hansen M."/>
            <person name="Heiman D."/>
            <person name="Howarth C."/>
            <person name="Larimer J."/>
            <person name="Lui A."/>
            <person name="MacDonald P.J.P."/>
            <person name="McCowen C."/>
            <person name="Montmayeur A."/>
            <person name="Murphy C."/>
            <person name="Neiman D."/>
            <person name="Pearson M."/>
            <person name="Priest M."/>
            <person name="Roberts A."/>
            <person name="Saif S."/>
            <person name="Shea T."/>
            <person name="Sisk P."/>
            <person name="Stolte C."/>
            <person name="Sykes S."/>
            <person name="Wortman J."/>
            <person name="Nusbaum C."/>
            <person name="Birren B."/>
        </authorList>
    </citation>
    <scope>NUCLEOTIDE SEQUENCE [LARGE SCALE GENOMIC DNA]</scope>
    <source>
        <strain evidence="2">H-22</strain>
    </source>
</reference>
<gene>
    <name evidence="2" type="ORF">HMPREF9726_01216</name>
</gene>
<dbReference type="HOGENOM" id="CLU_956267_0_0_12"/>
<dbReference type="Gene3D" id="3.40.830.10">
    <property type="entry name" value="LigB-like"/>
    <property type="match status" value="1"/>
</dbReference>
<dbReference type="NCBIfam" id="TIGR04336">
    <property type="entry name" value="AmmeMemoSam_B"/>
    <property type="match status" value="1"/>
</dbReference>
<dbReference type="Proteomes" id="UP000011705">
    <property type="component" value="Chromosome"/>
</dbReference>
<dbReference type="InterPro" id="IPR002737">
    <property type="entry name" value="MEMO1_fam"/>
</dbReference>
<protein>
    <recommendedName>
        <fullName evidence="3">AmmeMemoRadiSam system protein B</fullName>
    </recommendedName>
</protein>
<evidence type="ECO:0000313" key="2">
    <source>
        <dbReference type="EMBL" id="EMB33836.1"/>
    </source>
</evidence>
<accession>A0A0E2E5Q2</accession>